<evidence type="ECO:0000256" key="1">
    <source>
        <dbReference type="SAM" id="Phobius"/>
    </source>
</evidence>
<proteinExistence type="predicted"/>
<dbReference type="Proteomes" id="UP000429811">
    <property type="component" value="Unassembled WGS sequence"/>
</dbReference>
<dbReference type="AlphaFoldDB" id="A0A6I2RBD5"/>
<feature type="transmembrane region" description="Helical" evidence="1">
    <location>
        <begin position="52"/>
        <end position="72"/>
    </location>
</feature>
<keyword evidence="1" id="KW-0812">Transmembrane</keyword>
<keyword evidence="1" id="KW-0472">Membrane</keyword>
<protein>
    <submittedName>
        <fullName evidence="2">Uncharacterized protein</fullName>
    </submittedName>
</protein>
<keyword evidence="1" id="KW-1133">Transmembrane helix</keyword>
<organism evidence="2 3">
    <name type="scientific">Flavonifractor plautii</name>
    <name type="common">Fusobacterium plautii</name>
    <dbReference type="NCBI Taxonomy" id="292800"/>
    <lineage>
        <taxon>Bacteria</taxon>
        <taxon>Bacillati</taxon>
        <taxon>Bacillota</taxon>
        <taxon>Clostridia</taxon>
        <taxon>Eubacteriales</taxon>
        <taxon>Oscillospiraceae</taxon>
        <taxon>Flavonifractor</taxon>
    </lineage>
</organism>
<gene>
    <name evidence="2" type="ORF">GKE90_02550</name>
</gene>
<name>A0A6I2RBD5_FLAPL</name>
<feature type="transmembrane region" description="Helical" evidence="1">
    <location>
        <begin position="6"/>
        <end position="23"/>
    </location>
</feature>
<accession>A0A6I2RBD5</accession>
<evidence type="ECO:0000313" key="2">
    <source>
        <dbReference type="EMBL" id="MSB47582.1"/>
    </source>
</evidence>
<comment type="caution">
    <text evidence="2">The sequence shown here is derived from an EMBL/GenBank/DDBJ whole genome shotgun (WGS) entry which is preliminary data.</text>
</comment>
<reference evidence="2 3" key="1">
    <citation type="journal article" date="2019" name="Nat. Med.">
        <title>A library of human gut bacterial isolates paired with longitudinal multiomics data enables mechanistic microbiome research.</title>
        <authorList>
            <person name="Poyet M."/>
            <person name="Groussin M."/>
            <person name="Gibbons S.M."/>
            <person name="Avila-Pacheco J."/>
            <person name="Jiang X."/>
            <person name="Kearney S.M."/>
            <person name="Perrotta A.R."/>
            <person name="Berdy B."/>
            <person name="Zhao S."/>
            <person name="Lieberman T.D."/>
            <person name="Swanson P.K."/>
            <person name="Smith M."/>
            <person name="Roesemann S."/>
            <person name="Alexander J.E."/>
            <person name="Rich S.A."/>
            <person name="Livny J."/>
            <person name="Vlamakis H."/>
            <person name="Clish C."/>
            <person name="Bullock K."/>
            <person name="Deik A."/>
            <person name="Scott J."/>
            <person name="Pierce K.A."/>
            <person name="Xavier R.J."/>
            <person name="Alm E.J."/>
        </authorList>
    </citation>
    <scope>NUCLEOTIDE SEQUENCE [LARGE SCALE GENOMIC DNA]</scope>
    <source>
        <strain evidence="2 3">BIOML-A5</strain>
    </source>
</reference>
<dbReference type="RefSeq" id="WP_138308101.1">
    <property type="nucleotide sequence ID" value="NZ_JADMVC010000016.1"/>
</dbReference>
<feature type="transmembrane region" description="Helical" evidence="1">
    <location>
        <begin position="30"/>
        <end position="46"/>
    </location>
</feature>
<sequence length="76" mass="8671">MFQQIIFPLLLILLLPVWLRLLVRLRLGPALIYVVLGNTVWLDWAARHTALADGILFALIGAAALSWGVTFYRRIR</sequence>
<evidence type="ECO:0000313" key="3">
    <source>
        <dbReference type="Proteomes" id="UP000429811"/>
    </source>
</evidence>
<dbReference type="EMBL" id="WKPO01000002">
    <property type="protein sequence ID" value="MSB47582.1"/>
    <property type="molecule type" value="Genomic_DNA"/>
</dbReference>